<dbReference type="InterPro" id="IPR025645">
    <property type="entry name" value="DUF4349"/>
</dbReference>
<keyword evidence="1" id="KW-0175">Coiled coil</keyword>
<sequence length="410" mass="45636">MTNLEKQLNELKEGLEQSSMSDRAQAGIEQRLRLVWQQNNAQAPTMTNTKKSWKDRLVFIMPLGLSGAAISFLAIVTTVTLSPSNLIDLESPTSNLSEEGYAISDDSSQLVTQPLGDADVNHSKTAGLLAQDSARKANGRELSDAALMMEPMPPATIGTNSKDNLSFGEGEQLFDESVSLGIETRQSITELITNLRTEISNLDGYLVGINYNKASGATINLQLPAEKLTTFESYLKELDRNNSLEVSAYSVENISEQVVVIEEAVKNAEEQVADWQAQLESTDQQLTFEQRTDLQSKVDEQSSYISSKQGERDELIATYGLIDVKLTVTEWVSLWQGHYWQYDDDTLGGAFKYNLAKVIYRLIHSGGSLVRFGIWLLIYAVLLTPVMIVCRRLYRSYRLRHPATPKPPVA</sequence>
<dbReference type="EMBL" id="PFGC01000011">
    <property type="protein sequence ID" value="PIW37315.1"/>
    <property type="molecule type" value="Genomic_DNA"/>
</dbReference>
<feature type="coiled-coil region" evidence="1">
    <location>
        <begin position="251"/>
        <end position="285"/>
    </location>
</feature>
<name>A0A2M7H506_9BACT</name>
<gene>
    <name evidence="4" type="ORF">COW24_00860</name>
</gene>
<feature type="transmembrane region" description="Helical" evidence="2">
    <location>
        <begin position="57"/>
        <end position="81"/>
    </location>
</feature>
<evidence type="ECO:0000256" key="1">
    <source>
        <dbReference type="SAM" id="Coils"/>
    </source>
</evidence>
<dbReference type="AlphaFoldDB" id="A0A2M7H506"/>
<keyword evidence="2" id="KW-0472">Membrane</keyword>
<feature type="domain" description="DUF4349" evidence="3">
    <location>
        <begin position="181"/>
        <end position="390"/>
    </location>
</feature>
<comment type="caution">
    <text evidence="4">The sequence shown here is derived from an EMBL/GenBank/DDBJ whole genome shotgun (WGS) entry which is preliminary data.</text>
</comment>
<keyword evidence="2" id="KW-0812">Transmembrane</keyword>
<dbReference type="Proteomes" id="UP000230292">
    <property type="component" value="Unassembled WGS sequence"/>
</dbReference>
<reference evidence="4 5" key="1">
    <citation type="submission" date="2017-09" db="EMBL/GenBank/DDBJ databases">
        <title>Depth-based differentiation of microbial function through sediment-hosted aquifers and enrichment of novel symbionts in the deep terrestrial subsurface.</title>
        <authorList>
            <person name="Probst A.J."/>
            <person name="Ladd B."/>
            <person name="Jarett J.K."/>
            <person name="Geller-Mcgrath D.E."/>
            <person name="Sieber C.M."/>
            <person name="Emerson J.B."/>
            <person name="Anantharaman K."/>
            <person name="Thomas B.C."/>
            <person name="Malmstrom R."/>
            <person name="Stieglmeier M."/>
            <person name="Klingl A."/>
            <person name="Woyke T."/>
            <person name="Ryan C.M."/>
            <person name="Banfield J.F."/>
        </authorList>
    </citation>
    <scope>NUCLEOTIDE SEQUENCE [LARGE SCALE GENOMIC DNA]</scope>
    <source>
        <strain evidence="4">CG15_BIG_FIL_POST_REV_8_21_14_020_45_12</strain>
    </source>
</reference>
<evidence type="ECO:0000256" key="2">
    <source>
        <dbReference type="SAM" id="Phobius"/>
    </source>
</evidence>
<evidence type="ECO:0000313" key="4">
    <source>
        <dbReference type="EMBL" id="PIW37315.1"/>
    </source>
</evidence>
<evidence type="ECO:0000313" key="5">
    <source>
        <dbReference type="Proteomes" id="UP000230292"/>
    </source>
</evidence>
<dbReference type="Pfam" id="PF14257">
    <property type="entry name" value="DUF4349"/>
    <property type="match status" value="1"/>
</dbReference>
<keyword evidence="2" id="KW-1133">Transmembrane helix</keyword>
<organism evidence="4 5">
    <name type="scientific">Candidatus Kerfeldbacteria bacterium CG15_BIG_FIL_POST_REV_8_21_14_020_45_12</name>
    <dbReference type="NCBI Taxonomy" id="2014247"/>
    <lineage>
        <taxon>Bacteria</taxon>
        <taxon>Candidatus Kerfeldiibacteriota</taxon>
    </lineage>
</organism>
<evidence type="ECO:0000259" key="3">
    <source>
        <dbReference type="Pfam" id="PF14257"/>
    </source>
</evidence>
<feature type="transmembrane region" description="Helical" evidence="2">
    <location>
        <begin position="372"/>
        <end position="390"/>
    </location>
</feature>
<accession>A0A2M7H506</accession>
<protein>
    <recommendedName>
        <fullName evidence="3">DUF4349 domain-containing protein</fullName>
    </recommendedName>
</protein>
<proteinExistence type="predicted"/>